<evidence type="ECO:0000313" key="3">
    <source>
        <dbReference type="EMBL" id="WBE14014.1"/>
    </source>
</evidence>
<evidence type="ECO:0000256" key="1">
    <source>
        <dbReference type="SAM" id="MobiDB-lite"/>
    </source>
</evidence>
<dbReference type="RefSeq" id="YP_010581801.1">
    <property type="nucleotide sequence ID" value="NC_003158.2"/>
</dbReference>
<sequence length="88" mass="9822">MTRDGSLRTFDGVQERNDEATSDVRTDGMVPKPNLSGLTEAEREVFVSVDLEGLSPSELASVTKWEASTIRTILSRARRKRAEDDHDD</sequence>
<dbReference type="InterPro" id="IPR036388">
    <property type="entry name" value="WH-like_DNA-bd_sf"/>
</dbReference>
<feature type="compositionally biased region" description="Basic and acidic residues" evidence="1">
    <location>
        <begin position="13"/>
        <end position="26"/>
    </location>
</feature>
<accession>A0AAE9VL83</accession>
<dbReference type="GO" id="GO:0003677">
    <property type="term" value="F:DNA binding"/>
    <property type="evidence" value="ECO:0007669"/>
    <property type="project" value="InterPro"/>
</dbReference>
<dbReference type="GeneID" id="60339525"/>
<dbReference type="Proteomes" id="UP000052103">
    <property type="component" value="Segment"/>
</dbReference>
<dbReference type="InterPro" id="IPR013324">
    <property type="entry name" value="RNA_pol_sigma_r3/r4-like"/>
</dbReference>
<name>A0AAE9VL83_9VIRU</name>
<dbReference type="GO" id="GO:0016987">
    <property type="term" value="F:sigma factor activity"/>
    <property type="evidence" value="ECO:0007669"/>
    <property type="project" value="InterPro"/>
</dbReference>
<proteinExistence type="predicted"/>
<evidence type="ECO:0000313" key="4">
    <source>
        <dbReference type="Proteomes" id="UP000052103"/>
    </source>
</evidence>
<dbReference type="CDD" id="cd06171">
    <property type="entry name" value="Sigma70_r4"/>
    <property type="match status" value="1"/>
</dbReference>
<organism evidence="3 4">
    <name type="scientific">Saline Natrinema sp. J7-1 virus 1</name>
    <dbReference type="NCBI Taxonomy" id="2847285"/>
    <lineage>
        <taxon>Viruses</taxon>
        <taxon>Singelaviria</taxon>
        <taxon>Helvetiavirae</taxon>
        <taxon>Dividoviricota</taxon>
        <taxon>Laserviricetes</taxon>
        <taxon>Halopanivirales</taxon>
        <taxon>Simuloviridae</taxon>
        <taxon>Yingchengvirus</taxon>
        <taxon>Yingchengvirus sinense</taxon>
        <taxon>Yingchengvirus SNJ1</taxon>
    </lineage>
</organism>
<evidence type="ECO:0000259" key="2">
    <source>
        <dbReference type="Pfam" id="PF08281"/>
    </source>
</evidence>
<feature type="domain" description="RNA polymerase sigma factor 70 region 4 type 2" evidence="2">
    <location>
        <begin position="35"/>
        <end position="80"/>
    </location>
</feature>
<reference evidence="3 4" key="1">
    <citation type="journal article" date="2003" name="FEMS Microbiol. Lett.">
        <title>Characterization of a novel plasmid from extremely halophilic Archaea: nucleotide sequence and function analysis.</title>
        <authorList>
            <person name="Ye X."/>
            <person name="Ou J."/>
            <person name="Ni L."/>
            <person name="Shi W."/>
            <person name="Shen P."/>
        </authorList>
    </citation>
    <scope>NUCLEOTIDE SEQUENCE [LARGE SCALE GENOMIC DNA]</scope>
</reference>
<dbReference type="Pfam" id="PF08281">
    <property type="entry name" value="Sigma70_r4_2"/>
    <property type="match status" value="1"/>
</dbReference>
<dbReference type="KEGG" id="vg:60339525"/>
<dbReference type="SUPFAM" id="SSF88659">
    <property type="entry name" value="Sigma3 and sigma4 domains of RNA polymerase sigma factors"/>
    <property type="match status" value="1"/>
</dbReference>
<feature type="region of interest" description="Disordered" evidence="1">
    <location>
        <begin position="1"/>
        <end position="36"/>
    </location>
</feature>
<protein>
    <recommendedName>
        <fullName evidence="2">RNA polymerase sigma factor 70 region 4 type 2 domain-containing protein</fullName>
    </recommendedName>
</protein>
<keyword evidence="4" id="KW-1185">Reference proteome</keyword>
<dbReference type="Gene3D" id="1.10.10.10">
    <property type="entry name" value="Winged helix-like DNA-binding domain superfamily/Winged helix DNA-binding domain"/>
    <property type="match status" value="1"/>
</dbReference>
<dbReference type="EMBL" id="AY048850">
    <property type="protein sequence ID" value="WBE14014.1"/>
    <property type="molecule type" value="Genomic_DNA"/>
</dbReference>
<dbReference type="GO" id="GO:0006352">
    <property type="term" value="P:DNA-templated transcription initiation"/>
    <property type="evidence" value="ECO:0007669"/>
    <property type="project" value="InterPro"/>
</dbReference>
<reference evidence="3 4" key="2">
    <citation type="journal article" date="2012" name="Virology">
        <title>Temperate membrane-containing halophilic archaeal virus SNJ1 has a circular dsDNA genome identical to that of plasmid pHH205.</title>
        <authorList>
            <person name="Zhang Z."/>
            <person name="Liu Y."/>
            <person name="Wang S."/>
            <person name="Yang D."/>
            <person name="Cheng Y."/>
            <person name="Hu J."/>
            <person name="Chen J."/>
            <person name="Mei Y."/>
            <person name="Shen P."/>
            <person name="Bamford D.H."/>
            <person name="Chen X."/>
        </authorList>
    </citation>
    <scope>NUCLEOTIDE SEQUENCE [LARGE SCALE GENOMIC DNA]</scope>
</reference>
<dbReference type="InterPro" id="IPR013249">
    <property type="entry name" value="RNA_pol_sigma70_r4_t2"/>
</dbReference>